<dbReference type="InterPro" id="IPR011009">
    <property type="entry name" value="Kinase-like_dom_sf"/>
</dbReference>
<evidence type="ECO:0000256" key="7">
    <source>
        <dbReference type="PROSITE-ProRule" id="PRU10141"/>
    </source>
</evidence>
<dbReference type="PANTHER" id="PTHR43671:SF13">
    <property type="entry name" value="SERINE_THREONINE-PROTEIN KINASE NEK2"/>
    <property type="match status" value="1"/>
</dbReference>
<name>A0A1L9ATN9_9BACT</name>
<dbReference type="GO" id="GO:0004674">
    <property type="term" value="F:protein serine/threonine kinase activity"/>
    <property type="evidence" value="ECO:0007669"/>
    <property type="project" value="UniProtKB-EC"/>
</dbReference>
<dbReference type="STRING" id="83449.BON30_48955"/>
<evidence type="ECO:0000256" key="6">
    <source>
        <dbReference type="ARBA" id="ARBA00022840"/>
    </source>
</evidence>
<dbReference type="Gene3D" id="1.10.510.10">
    <property type="entry name" value="Transferase(Phosphotransferase) domain 1"/>
    <property type="match status" value="1"/>
</dbReference>
<dbReference type="AlphaFoldDB" id="A0A1L9ATN9"/>
<evidence type="ECO:0000256" key="1">
    <source>
        <dbReference type="ARBA" id="ARBA00010886"/>
    </source>
</evidence>
<dbReference type="GO" id="GO:0005524">
    <property type="term" value="F:ATP binding"/>
    <property type="evidence" value="ECO:0007669"/>
    <property type="project" value="UniProtKB-UniRule"/>
</dbReference>
<feature type="region of interest" description="Disordered" evidence="8">
    <location>
        <begin position="420"/>
        <end position="443"/>
    </location>
</feature>
<dbReference type="CDD" id="cd14014">
    <property type="entry name" value="STKc_PknB_like"/>
    <property type="match status" value="1"/>
</dbReference>
<dbReference type="PANTHER" id="PTHR43671">
    <property type="entry name" value="SERINE/THREONINE-PROTEIN KINASE NEK"/>
    <property type="match status" value="1"/>
</dbReference>
<evidence type="ECO:0000256" key="5">
    <source>
        <dbReference type="ARBA" id="ARBA00022777"/>
    </source>
</evidence>
<dbReference type="EC" id="2.7.11.1" evidence="2"/>
<feature type="region of interest" description="Disordered" evidence="8">
    <location>
        <begin position="300"/>
        <end position="352"/>
    </location>
</feature>
<keyword evidence="6 7" id="KW-0067">ATP-binding</keyword>
<keyword evidence="11" id="KW-1185">Reference proteome</keyword>
<feature type="binding site" evidence="7">
    <location>
        <position position="45"/>
    </location>
    <ligand>
        <name>ATP</name>
        <dbReference type="ChEBI" id="CHEBI:30616"/>
    </ligand>
</feature>
<keyword evidence="4 7" id="KW-0547">Nucleotide-binding</keyword>
<dbReference type="InterPro" id="IPR017441">
    <property type="entry name" value="Protein_kinase_ATP_BS"/>
</dbReference>
<dbReference type="SMART" id="SM00220">
    <property type="entry name" value="S_TKc"/>
    <property type="match status" value="1"/>
</dbReference>
<dbReference type="Proteomes" id="UP000182229">
    <property type="component" value="Unassembled WGS sequence"/>
</dbReference>
<gene>
    <name evidence="10" type="ORF">BON30_48955</name>
</gene>
<comment type="caution">
    <text evidence="10">The sequence shown here is derived from an EMBL/GenBank/DDBJ whole genome shotgun (WGS) entry which is preliminary data.</text>
</comment>
<dbReference type="InterPro" id="IPR000719">
    <property type="entry name" value="Prot_kinase_dom"/>
</dbReference>
<dbReference type="SUPFAM" id="SSF56112">
    <property type="entry name" value="Protein kinase-like (PK-like)"/>
    <property type="match status" value="1"/>
</dbReference>
<evidence type="ECO:0000259" key="9">
    <source>
        <dbReference type="PROSITE" id="PS50011"/>
    </source>
</evidence>
<keyword evidence="3" id="KW-0808">Transferase</keyword>
<reference evidence="10 11" key="2">
    <citation type="submission" date="2016-12" db="EMBL/GenBank/DDBJ databases">
        <title>Draft Genome Sequence of Cystobacter ferrugineus Strain Cbfe23.</title>
        <authorList>
            <person name="Akbar S."/>
            <person name="Dowd S.E."/>
            <person name="Stevens D.C."/>
        </authorList>
    </citation>
    <scope>NUCLEOTIDE SEQUENCE [LARGE SCALE GENOMIC DNA]</scope>
    <source>
        <strain evidence="10 11">Cbfe23</strain>
    </source>
</reference>
<dbReference type="RefSeq" id="WP_071905554.1">
    <property type="nucleotide sequence ID" value="NZ_MPIN01000041.1"/>
</dbReference>
<feature type="domain" description="Protein kinase" evidence="9">
    <location>
        <begin position="18"/>
        <end position="285"/>
    </location>
</feature>
<keyword evidence="5" id="KW-0418">Kinase</keyword>
<dbReference type="Pfam" id="PF00069">
    <property type="entry name" value="Pkinase"/>
    <property type="match status" value="1"/>
</dbReference>
<proteinExistence type="inferred from homology"/>
<dbReference type="InterPro" id="IPR008271">
    <property type="entry name" value="Ser/Thr_kinase_AS"/>
</dbReference>
<dbReference type="EMBL" id="MPIN01000041">
    <property type="protein sequence ID" value="OJH33385.1"/>
    <property type="molecule type" value="Genomic_DNA"/>
</dbReference>
<reference evidence="11" key="1">
    <citation type="submission" date="2016-11" db="EMBL/GenBank/DDBJ databases">
        <authorList>
            <person name="Shukria A."/>
            <person name="Stevens D.C."/>
        </authorList>
    </citation>
    <scope>NUCLEOTIDE SEQUENCE [LARGE SCALE GENOMIC DNA]</scope>
    <source>
        <strain evidence="11">Cbfe23</strain>
    </source>
</reference>
<evidence type="ECO:0000313" key="11">
    <source>
        <dbReference type="Proteomes" id="UP000182229"/>
    </source>
</evidence>
<protein>
    <recommendedName>
        <fullName evidence="2">non-specific serine/threonine protein kinase</fullName>
        <ecNumber evidence="2">2.7.11.1</ecNumber>
    </recommendedName>
</protein>
<comment type="similarity">
    <text evidence="1">Belongs to the protein kinase superfamily. NEK Ser/Thr protein kinase family. NIMA subfamily.</text>
</comment>
<dbReference type="InterPro" id="IPR050660">
    <property type="entry name" value="NEK_Ser/Thr_kinase"/>
</dbReference>
<dbReference type="OrthoDB" id="9788659at2"/>
<sequence>MQAPPFKPPEYGDMVGNYRVEEKLGDGGFGFVYKVERAGRYFAMKVIRARELESWGQREITILRHVVHENVVRFRACDRWPDPDHGYLCFIMDLVVGRTLDQWALEENPTARQVVRILLEVALALADIFKQGVLHRDLKRENILIRDSDGRPVLVDFGIGYLAGEPTITGERYLPGTDEYRTPEFVRHEQDASKGKAGYRPDVGDELWALGVTLYWLLTDVLPFGHRAEGGLYDRILTQTPPAPHERNPRVPPALSAVCMRMLEKGREARFPGYVELCGALESALAAAQKDERWDVPLMDPDAPDATPTVKVPGMGPPAGEEQAGLAWKADRPRRGRKAAQKQQPVLESDGTPAVFAPLPAKVAEPAAPAKVAQAAASPAEALVAVLAEVAPQHAWEGLPPPVPESALPSPPLAAVARAAPASRQVLPPTQPAPPRKARGPLRRAPARVFSTSLGMLPVRTPAMASLPLAALFVVVGALALASASAWVVHTRPAPGSLSTAQPVASASPLVESLRQSPTAQACAVREVASFKEWPEAGVGAAFYLPPTPAPVFATMLRKEDSRLRPEETPAPQLQRKAMRARFMEKCVGAACCAVFGACTGAPVRPTPKPEACSSKALATMKELDIGIGDEADGTFPVVGNAKPVPVQVSTTFTLLDDLGKLKAGTVLSGRLVFGQDRVYGRFTQAKQAKSKGGQIYPVCLELQYGRQRGTGYMRDGGPDSPVVGSTAQVEAVDHFE</sequence>
<organism evidence="10 11">
    <name type="scientific">Cystobacter ferrugineus</name>
    <dbReference type="NCBI Taxonomy" id="83449"/>
    <lineage>
        <taxon>Bacteria</taxon>
        <taxon>Pseudomonadati</taxon>
        <taxon>Myxococcota</taxon>
        <taxon>Myxococcia</taxon>
        <taxon>Myxococcales</taxon>
        <taxon>Cystobacterineae</taxon>
        <taxon>Archangiaceae</taxon>
        <taxon>Cystobacter</taxon>
    </lineage>
</organism>
<accession>A0A1L9ATN9</accession>
<dbReference type="PROSITE" id="PS00108">
    <property type="entry name" value="PROTEIN_KINASE_ST"/>
    <property type="match status" value="1"/>
</dbReference>
<evidence type="ECO:0000256" key="8">
    <source>
        <dbReference type="SAM" id="MobiDB-lite"/>
    </source>
</evidence>
<evidence type="ECO:0000313" key="10">
    <source>
        <dbReference type="EMBL" id="OJH33385.1"/>
    </source>
</evidence>
<evidence type="ECO:0000256" key="4">
    <source>
        <dbReference type="ARBA" id="ARBA00022741"/>
    </source>
</evidence>
<evidence type="ECO:0000256" key="3">
    <source>
        <dbReference type="ARBA" id="ARBA00022679"/>
    </source>
</evidence>
<dbReference type="PROSITE" id="PS00107">
    <property type="entry name" value="PROTEIN_KINASE_ATP"/>
    <property type="match status" value="1"/>
</dbReference>
<dbReference type="PROSITE" id="PS50011">
    <property type="entry name" value="PROTEIN_KINASE_DOM"/>
    <property type="match status" value="1"/>
</dbReference>
<evidence type="ECO:0000256" key="2">
    <source>
        <dbReference type="ARBA" id="ARBA00012513"/>
    </source>
</evidence>